<feature type="compositionally biased region" description="Polar residues" evidence="2">
    <location>
        <begin position="647"/>
        <end position="665"/>
    </location>
</feature>
<dbReference type="InterPro" id="IPR041463">
    <property type="entry name" value="LidA_long_CC"/>
</dbReference>
<dbReference type="EMBL" id="LNYT01000007">
    <property type="protein sequence ID" value="KTD48840.1"/>
    <property type="molecule type" value="Genomic_DNA"/>
</dbReference>
<evidence type="ECO:0000313" key="5">
    <source>
        <dbReference type="Proteomes" id="UP000054608"/>
    </source>
</evidence>
<dbReference type="OrthoDB" id="5653092at2"/>
<keyword evidence="1" id="KW-0175">Coiled coil</keyword>
<feature type="coiled-coil region" evidence="1">
    <location>
        <begin position="307"/>
        <end position="367"/>
    </location>
</feature>
<dbReference type="Proteomes" id="UP000054608">
    <property type="component" value="Unassembled WGS sequence"/>
</dbReference>
<evidence type="ECO:0000313" key="4">
    <source>
        <dbReference type="EMBL" id="KTD48840.1"/>
    </source>
</evidence>
<dbReference type="PATRIC" id="fig|458.5.peg.1231"/>
<dbReference type="AlphaFoldDB" id="A0A0W0XVS1"/>
<comment type="caution">
    <text evidence="4">The sequence shown here is derived from an EMBL/GenBank/DDBJ whole genome shotgun (WGS) entry which is preliminary data.</text>
</comment>
<evidence type="ECO:0000256" key="1">
    <source>
        <dbReference type="SAM" id="Coils"/>
    </source>
</evidence>
<dbReference type="RefSeq" id="WP_058531270.1">
    <property type="nucleotide sequence ID" value="NZ_CAAAIN010000001.1"/>
</dbReference>
<protein>
    <submittedName>
        <fullName evidence="4">Dot/Icm system substrate protein LidA</fullName>
    </submittedName>
</protein>
<feature type="region of interest" description="Disordered" evidence="2">
    <location>
        <begin position="520"/>
        <end position="550"/>
    </location>
</feature>
<dbReference type="Pfam" id="PF18641">
    <property type="entry name" value="LidA_Long_CC"/>
    <property type="match status" value="1"/>
</dbReference>
<dbReference type="STRING" id="458.Lrub_1191"/>
<keyword evidence="5" id="KW-1185">Reference proteome</keyword>
<feature type="region of interest" description="Disordered" evidence="2">
    <location>
        <begin position="637"/>
        <end position="665"/>
    </location>
</feature>
<accession>A0A0W0XVS1</accession>
<evidence type="ECO:0000259" key="3">
    <source>
        <dbReference type="Pfam" id="PF18641"/>
    </source>
</evidence>
<proteinExistence type="predicted"/>
<reference evidence="4 5" key="1">
    <citation type="submission" date="2015-11" db="EMBL/GenBank/DDBJ databases">
        <title>Genomic analysis of 38 Legionella species identifies large and diverse effector repertoires.</title>
        <authorList>
            <person name="Burstein D."/>
            <person name="Amaro F."/>
            <person name="Zusman T."/>
            <person name="Lifshitz Z."/>
            <person name="Cohen O."/>
            <person name="Gilbert J.A."/>
            <person name="Pupko T."/>
            <person name="Shuman H.A."/>
            <person name="Segal G."/>
        </authorList>
    </citation>
    <scope>NUCLEOTIDE SEQUENCE [LARGE SCALE GENOMIC DNA]</scope>
    <source>
        <strain evidence="4 5">WA-270A-C2</strain>
    </source>
</reference>
<feature type="domain" description="LidA long coiled-coil" evidence="3">
    <location>
        <begin position="334"/>
        <end position="502"/>
    </location>
</feature>
<gene>
    <name evidence="4" type="primary">lidA</name>
    <name evidence="4" type="ORF">Lrub_1191</name>
</gene>
<dbReference type="Gene3D" id="6.10.140.2010">
    <property type="match status" value="1"/>
</dbReference>
<sequence>MTDSAQLPPHLSLHSDTDVQDSTTLLAQPMEKPLVLTLKGNDGQDVNLTSTQLESWFAAIERDEMENQANNGLTPNLPLQELQRDPYFATQFVGRYGIKTAKDVIAFLKSPAGDSVKIMIGEELAQVAALEEFKRQEYQTHEIRQHRLLAFLLLGLLYREAHARHVVEANTQQAEARVQQGEANISQEQQRAREQRTAALNQSLTSFNNTAAAIESRLSQKELELDSVQRELQAINPQEMALRYEIFDQHLSELDIQFQLPELDIDEQIASLETQKAALEAQLQAQAPETLASALVDPNAPPQGLDSGNLREKIDQLSARIHALKQQKIAGANAHIPQIEDKIKALSDKLESQLDDIQQLIESGKDEEARKILLEHNGLHLQIAGLKDMMGVLKGEKVLYKEDGQVAKSFDEAAFVLPMDKKVVKRDDKFYLIGAKQDLSTMDEHDVLQAQKDFERARPEISNLKLLVKHNHGLENERLQQVQDKSRSLHNDIMTLRNQLTQIQAARSEVVAEMQKLDPTMTPESLIRPSIPTPTPTSKPVNSVGKPAPQVPHSTQVFKMLFEIIQRLPPDPKGAADQLEKEMEDMHKAKGKPMSEKVREILRKEILDPVRNGITPIPKIPMDTLIRCMPYFGANPEKPNVMPPTPTSQANKPETPTPFSTTLKM</sequence>
<feature type="coiled-coil region" evidence="1">
    <location>
        <begin position="171"/>
        <end position="231"/>
    </location>
</feature>
<evidence type="ECO:0000256" key="2">
    <source>
        <dbReference type="SAM" id="MobiDB-lite"/>
    </source>
</evidence>
<organism evidence="4 5">
    <name type="scientific">Legionella rubrilucens</name>
    <dbReference type="NCBI Taxonomy" id="458"/>
    <lineage>
        <taxon>Bacteria</taxon>
        <taxon>Pseudomonadati</taxon>
        <taxon>Pseudomonadota</taxon>
        <taxon>Gammaproteobacteria</taxon>
        <taxon>Legionellales</taxon>
        <taxon>Legionellaceae</taxon>
        <taxon>Legionella</taxon>
    </lineage>
</organism>
<name>A0A0W0XVS1_9GAMM</name>